<comment type="caution">
    <text evidence="8">The sequence shown here is derived from an EMBL/GenBank/DDBJ whole genome shotgun (WGS) entry which is preliminary data.</text>
</comment>
<feature type="compositionally biased region" description="Low complexity" evidence="6">
    <location>
        <begin position="78"/>
        <end position="89"/>
    </location>
</feature>
<keyword evidence="5" id="KW-0539">Nucleus</keyword>
<evidence type="ECO:0000259" key="7">
    <source>
        <dbReference type="Pfam" id="PF09030"/>
    </source>
</evidence>
<dbReference type="GO" id="GO:0000123">
    <property type="term" value="C:histone acetyltransferase complex"/>
    <property type="evidence" value="ECO:0007669"/>
    <property type="project" value="InterPro"/>
</dbReference>
<keyword evidence="3" id="KW-0805">Transcription regulation</keyword>
<dbReference type="Proteomes" id="UP000710432">
    <property type="component" value="Unassembled WGS sequence"/>
</dbReference>
<dbReference type="GO" id="GO:0004402">
    <property type="term" value="F:histone acetyltransferase activity"/>
    <property type="evidence" value="ECO:0007669"/>
    <property type="project" value="InterPro"/>
</dbReference>
<proteinExistence type="predicted"/>
<evidence type="ECO:0000313" key="8">
    <source>
        <dbReference type="EMBL" id="KAH0504197.1"/>
    </source>
</evidence>
<dbReference type="AlphaFoldDB" id="A0A8J6G5T3"/>
<dbReference type="Pfam" id="PF09030">
    <property type="entry name" value="Creb_binding"/>
    <property type="match status" value="1"/>
</dbReference>
<gene>
    <name evidence="8" type="ORF">LTLLF_183500</name>
</gene>
<evidence type="ECO:0000256" key="3">
    <source>
        <dbReference type="ARBA" id="ARBA00023015"/>
    </source>
</evidence>
<evidence type="ECO:0000256" key="4">
    <source>
        <dbReference type="ARBA" id="ARBA00023163"/>
    </source>
</evidence>
<accession>A0A8J6G5T3</accession>
<keyword evidence="4" id="KW-0804">Transcription</keyword>
<reference evidence="8" key="1">
    <citation type="submission" date="2020-03" db="EMBL/GenBank/DDBJ databases">
        <title>Studies in the Genomics of Life Span.</title>
        <authorList>
            <person name="Glass D."/>
        </authorList>
    </citation>
    <scope>NUCLEOTIDE SEQUENCE</scope>
    <source>
        <strain evidence="8">LTLLF</strain>
        <tissue evidence="8">Muscle</tissue>
    </source>
</reference>
<dbReference type="GO" id="GO:0045944">
    <property type="term" value="P:positive regulation of transcription by RNA polymerase II"/>
    <property type="evidence" value="ECO:0007669"/>
    <property type="project" value="UniProtKB-ARBA"/>
</dbReference>
<evidence type="ECO:0000256" key="1">
    <source>
        <dbReference type="ARBA" id="ARBA00022481"/>
    </source>
</evidence>
<feature type="domain" description="Nuclear receptor coactivator CREB-bp-like interlocking" evidence="7">
    <location>
        <begin position="38"/>
        <end position="71"/>
    </location>
</feature>
<dbReference type="Gene3D" id="1.10.1630.10">
    <property type="entry name" value="Nuclear receptor coactivator, CREB-bp-like, interlocking domain"/>
    <property type="match status" value="1"/>
</dbReference>
<sequence length="289" mass="32097">MHTYTINIIKEEEEEKEEGEEGDEKWVEEKVITKENGAKQQQVLSILHANLRLLAEFIKQRAAKYANSNPQPLPRQPGMPQGQPGLQSPTMPGQQGVYSNPALQNMNPIQAGVQRVGLPQQQLQPPRGGMSPQIQQMNMNINTIPSQSQDILRRQMMQQQGAGPDIEPGMANRSQFQQTQGIGNLLQQQQQQWMLHHMQQMQQENMGQMGQLPQTLGAEAGTSLQAYQQRLLQQQTSAPHPGLVTANPMEQGHFASPAQNPMLSQLASNPGVAKLHGASTMDRDRAPIM</sequence>
<protein>
    <submittedName>
        <fullName evidence="8">Histone acetyltransferase p300</fullName>
    </submittedName>
</protein>
<dbReference type="GO" id="GO:0003713">
    <property type="term" value="F:transcription coactivator activity"/>
    <property type="evidence" value="ECO:0007669"/>
    <property type="project" value="InterPro"/>
</dbReference>
<evidence type="ECO:0000313" key="9">
    <source>
        <dbReference type="Proteomes" id="UP000710432"/>
    </source>
</evidence>
<evidence type="ECO:0000256" key="6">
    <source>
        <dbReference type="SAM" id="MobiDB-lite"/>
    </source>
</evidence>
<dbReference type="SUPFAM" id="SSF69125">
    <property type="entry name" value="Nuclear receptor coactivator interlocking domain"/>
    <property type="match status" value="1"/>
</dbReference>
<dbReference type="GO" id="GO:0005634">
    <property type="term" value="C:nucleus"/>
    <property type="evidence" value="ECO:0007669"/>
    <property type="project" value="InterPro"/>
</dbReference>
<name>A0A8J6G5T3_MICOH</name>
<evidence type="ECO:0000256" key="2">
    <source>
        <dbReference type="ARBA" id="ARBA00022737"/>
    </source>
</evidence>
<dbReference type="InterPro" id="IPR009110">
    <property type="entry name" value="Nuc_rcpt_coact"/>
</dbReference>
<dbReference type="EMBL" id="JAATJU010025200">
    <property type="protein sequence ID" value="KAH0504197.1"/>
    <property type="molecule type" value="Genomic_DNA"/>
</dbReference>
<keyword evidence="1" id="KW-0488">Methylation</keyword>
<dbReference type="InterPro" id="IPR014744">
    <property type="entry name" value="Nuc_rcpt_coact_CREBbp"/>
</dbReference>
<feature type="region of interest" description="Disordered" evidence="6">
    <location>
        <begin position="66"/>
        <end position="91"/>
    </location>
</feature>
<keyword evidence="2" id="KW-0677">Repeat</keyword>
<evidence type="ECO:0000256" key="5">
    <source>
        <dbReference type="ARBA" id="ARBA00023242"/>
    </source>
</evidence>
<organism evidence="8 9">
    <name type="scientific">Microtus ochrogaster</name>
    <name type="common">Prairie vole</name>
    <dbReference type="NCBI Taxonomy" id="79684"/>
    <lineage>
        <taxon>Eukaryota</taxon>
        <taxon>Metazoa</taxon>
        <taxon>Chordata</taxon>
        <taxon>Craniata</taxon>
        <taxon>Vertebrata</taxon>
        <taxon>Euteleostomi</taxon>
        <taxon>Mammalia</taxon>
        <taxon>Eutheria</taxon>
        <taxon>Euarchontoglires</taxon>
        <taxon>Glires</taxon>
        <taxon>Rodentia</taxon>
        <taxon>Myomorpha</taxon>
        <taxon>Muroidea</taxon>
        <taxon>Cricetidae</taxon>
        <taxon>Arvicolinae</taxon>
        <taxon>Microtus</taxon>
    </lineage>
</organism>
<dbReference type="InterPro" id="IPR037073">
    <property type="entry name" value="Nuc_rcpt_coact_CREBbp_sf"/>
</dbReference>